<sequence>MLFKSLFKIASQVTAAGMLLFSAAIWADDLKPFQPFDLSTNKALTSGNTRFSNPDDFFQNSLNTNFNSTGFDFLTPQSNGYHLSKNDQGVFGNELVVGMKFADWLTLRLNVIENNDSLGLFSNINRLNNNPLNSAQSDSNLAGYQFGVSSVLSISNNWRLGFDLGRGRMGGELLGLYQGQLQTTSLGFGVRNQRFGATFQSDFMSSTTNQDLEQSTMDLQVDWHFTKEGTISFGARRSINENNTSTNIDQLTGTVPYIKFKHNL</sequence>
<evidence type="ECO:0000313" key="1">
    <source>
        <dbReference type="EMBL" id="VAW44650.1"/>
    </source>
</evidence>
<gene>
    <name evidence="1" type="ORF">MNBD_GAMMA02-1668</name>
</gene>
<dbReference type="EMBL" id="UOFA01000123">
    <property type="protein sequence ID" value="VAW44650.1"/>
    <property type="molecule type" value="Genomic_DNA"/>
</dbReference>
<reference evidence="1" key="1">
    <citation type="submission" date="2018-06" db="EMBL/GenBank/DDBJ databases">
        <authorList>
            <person name="Zhirakovskaya E."/>
        </authorList>
    </citation>
    <scope>NUCLEOTIDE SEQUENCE</scope>
</reference>
<dbReference type="AlphaFoldDB" id="A0A3B0VWE0"/>
<protein>
    <submittedName>
        <fullName evidence="1">Uncharacterized protein</fullName>
    </submittedName>
</protein>
<name>A0A3B0VWE0_9ZZZZ</name>
<proteinExistence type="predicted"/>
<accession>A0A3B0VWE0</accession>
<organism evidence="1">
    <name type="scientific">hydrothermal vent metagenome</name>
    <dbReference type="NCBI Taxonomy" id="652676"/>
    <lineage>
        <taxon>unclassified sequences</taxon>
        <taxon>metagenomes</taxon>
        <taxon>ecological metagenomes</taxon>
    </lineage>
</organism>